<dbReference type="OrthoDB" id="9801102at2"/>
<dbReference type="InterPro" id="IPR035093">
    <property type="entry name" value="RelE/ParE_toxin_dom_sf"/>
</dbReference>
<proteinExistence type="predicted"/>
<evidence type="ECO:0000313" key="2">
    <source>
        <dbReference type="EMBL" id="GGG01775.1"/>
    </source>
</evidence>
<keyword evidence="1" id="KW-1277">Toxin-antitoxin system</keyword>
<dbReference type="Gene3D" id="3.30.2310.20">
    <property type="entry name" value="RelE-like"/>
    <property type="match status" value="1"/>
</dbReference>
<accession>A0A8J2Z5R0</accession>
<evidence type="ECO:0000256" key="1">
    <source>
        <dbReference type="ARBA" id="ARBA00022649"/>
    </source>
</evidence>
<evidence type="ECO:0008006" key="4">
    <source>
        <dbReference type="Google" id="ProtNLM"/>
    </source>
</evidence>
<comment type="caution">
    <text evidence="2">The sequence shown here is derived from an EMBL/GenBank/DDBJ whole genome shotgun (WGS) entry which is preliminary data.</text>
</comment>
<dbReference type="Proteomes" id="UP000636949">
    <property type="component" value="Unassembled WGS sequence"/>
</dbReference>
<gene>
    <name evidence="2" type="ORF">GCM10010995_19070</name>
</gene>
<sequence>MRYIIELTPSVQKQIKVLPKQVVLKLRTWVMQVESLGMRRVMQIKGYHDEPLQGNRKGQRSIRLNKAYRAFYRKLPNGEVEVIEVFEINKHKY</sequence>
<dbReference type="InterPro" id="IPR007712">
    <property type="entry name" value="RelE/ParE_toxin"/>
</dbReference>
<name>A0A8J2Z5R0_9GAMM</name>
<reference evidence="2" key="2">
    <citation type="submission" date="2020-09" db="EMBL/GenBank/DDBJ databases">
        <authorList>
            <person name="Sun Q."/>
            <person name="Zhou Y."/>
        </authorList>
    </citation>
    <scope>NUCLEOTIDE SEQUENCE</scope>
    <source>
        <strain evidence="2">CGMCC 1.15758</strain>
    </source>
</reference>
<dbReference type="EMBL" id="BMJS01000023">
    <property type="protein sequence ID" value="GGG01775.1"/>
    <property type="molecule type" value="Genomic_DNA"/>
</dbReference>
<dbReference type="NCBIfam" id="TIGR02385">
    <property type="entry name" value="RelE_StbE"/>
    <property type="match status" value="1"/>
</dbReference>
<dbReference type="RefSeq" id="WP_117003232.1">
    <property type="nucleotide sequence ID" value="NZ_BMJS01000023.1"/>
</dbReference>
<keyword evidence="3" id="KW-1185">Reference proteome</keyword>
<protein>
    <recommendedName>
        <fullName evidence="4">Type II toxin-antitoxin system mRNA interferase toxin, RelE/StbE family</fullName>
    </recommendedName>
</protein>
<reference evidence="2" key="1">
    <citation type="journal article" date="2014" name="Int. J. Syst. Evol. Microbiol.">
        <title>Complete genome sequence of Corynebacterium casei LMG S-19264T (=DSM 44701T), isolated from a smear-ripened cheese.</title>
        <authorList>
            <consortium name="US DOE Joint Genome Institute (JGI-PGF)"/>
            <person name="Walter F."/>
            <person name="Albersmeier A."/>
            <person name="Kalinowski J."/>
            <person name="Ruckert C."/>
        </authorList>
    </citation>
    <scope>NUCLEOTIDE SEQUENCE</scope>
    <source>
        <strain evidence="2">CGMCC 1.15758</strain>
    </source>
</reference>
<dbReference type="AlphaFoldDB" id="A0A8J2Z5R0"/>
<evidence type="ECO:0000313" key="3">
    <source>
        <dbReference type="Proteomes" id="UP000636949"/>
    </source>
</evidence>
<organism evidence="2 3">
    <name type="scientific">Cysteiniphilum litorale</name>
    <dbReference type="NCBI Taxonomy" id="2056700"/>
    <lineage>
        <taxon>Bacteria</taxon>
        <taxon>Pseudomonadati</taxon>
        <taxon>Pseudomonadota</taxon>
        <taxon>Gammaproteobacteria</taxon>
        <taxon>Thiotrichales</taxon>
        <taxon>Fastidiosibacteraceae</taxon>
        <taxon>Cysteiniphilum</taxon>
    </lineage>
</organism>
<dbReference type="SUPFAM" id="SSF143011">
    <property type="entry name" value="RelE-like"/>
    <property type="match status" value="1"/>
</dbReference>